<proteinExistence type="predicted"/>
<dbReference type="Gene3D" id="3.55.50.10">
    <property type="entry name" value="Baseplate protein-like domains"/>
    <property type="match status" value="1"/>
</dbReference>
<accession>C7GED1</accession>
<protein>
    <recommendedName>
        <fullName evidence="3">Gp5/Type VI secretion system Vgr protein OB-fold domain-containing protein</fullName>
    </recommendedName>
</protein>
<dbReference type="Proteomes" id="UP000004828">
    <property type="component" value="Unassembled WGS sequence"/>
</dbReference>
<dbReference type="EMBL" id="ABYJ02000170">
    <property type="protein sequence ID" value="EEU99809.1"/>
    <property type="molecule type" value="Genomic_DNA"/>
</dbReference>
<evidence type="ECO:0008006" key="3">
    <source>
        <dbReference type="Google" id="ProtNLM"/>
    </source>
</evidence>
<dbReference type="AlphaFoldDB" id="C7GED1"/>
<evidence type="ECO:0000313" key="2">
    <source>
        <dbReference type="Proteomes" id="UP000004828"/>
    </source>
</evidence>
<sequence>MVMAQGVQKKTEYAGLQFLGVSAVKKLLGFEIREAPGEHARGKFRVLLSEEAPVVCERNVPVQLREEGNRAEALFCGYPQRTETMTEHGWRIAEIEAVSGTVLLDMEKRSRVFQDRRQTYLGIAGAVTAETGHSACILAGDDRETGGTLIQYGETDWKFLKRMASRMGLPLVPDTGYYYPRFYMGLPEGEKKELGEVLSCGICFDGRYYAVSGRCTVDRKDFICYDVVTGTRLSLGDRVTYEGRELTVSRKKTELVRGEVLFTYRLAGESYTRVAPEENPDYTGMSFVGEVTAACGERVELAFDMDRASAGGNSYGFAPATGNLMYCMPQVGTKAALYLGSGNEAQGVVSGCIRTNGASCEGTGSPEKKGFCSEHGKGMSLYPQSMGMDGGEAGKLTMEDGSGTLLGSSGSLLLLAKEGIRLESMTGIAVHGVSDIMVLCGAGTSSLCVNGSVDMMGALTGLGGSTY</sequence>
<comment type="caution">
    <text evidence="1">The sequence shown here is derived from an EMBL/GenBank/DDBJ whole genome shotgun (WGS) entry which is preliminary data.</text>
</comment>
<dbReference type="SUPFAM" id="SSF69279">
    <property type="entry name" value="Phage tail proteins"/>
    <property type="match status" value="1"/>
</dbReference>
<evidence type="ECO:0000313" key="1">
    <source>
        <dbReference type="EMBL" id="EEU99809.1"/>
    </source>
</evidence>
<organism evidence="1 2">
    <name type="scientific">Roseburia intestinalis L1-82</name>
    <dbReference type="NCBI Taxonomy" id="536231"/>
    <lineage>
        <taxon>Bacteria</taxon>
        <taxon>Bacillati</taxon>
        <taxon>Bacillota</taxon>
        <taxon>Clostridia</taxon>
        <taxon>Lachnospirales</taxon>
        <taxon>Lachnospiraceae</taxon>
        <taxon>Roseburia</taxon>
    </lineage>
</organism>
<gene>
    <name evidence="1" type="ORF">ROSINTL182_08283</name>
</gene>
<dbReference type="HOGENOM" id="CLU_030496_2_0_9"/>
<feature type="non-terminal residue" evidence="1">
    <location>
        <position position="467"/>
    </location>
</feature>
<reference evidence="1 2" key="1">
    <citation type="submission" date="2009-08" db="EMBL/GenBank/DDBJ databases">
        <authorList>
            <person name="Weinstock G."/>
            <person name="Sodergren E."/>
            <person name="Clifton S."/>
            <person name="Fulton L."/>
            <person name="Fulton B."/>
            <person name="Courtney L."/>
            <person name="Fronick C."/>
            <person name="Harrison M."/>
            <person name="Strong C."/>
            <person name="Farmer C."/>
            <person name="Delahaunty K."/>
            <person name="Markovic C."/>
            <person name="Hall O."/>
            <person name="Minx P."/>
            <person name="Tomlinson C."/>
            <person name="Mitreva M."/>
            <person name="Nelson J."/>
            <person name="Hou S."/>
            <person name="Wollam A."/>
            <person name="Pepin K.H."/>
            <person name="Johnson M."/>
            <person name="Bhonagiri V."/>
            <person name="Nash W.E."/>
            <person name="Warren W."/>
            <person name="Chinwalla A."/>
            <person name="Mardis E.R."/>
            <person name="Wilson R.K."/>
        </authorList>
    </citation>
    <scope>NUCLEOTIDE SEQUENCE [LARGE SCALE GENOMIC DNA]</scope>
    <source>
        <strain evidence="1 2">L1-82</strain>
    </source>
</reference>
<name>C7GED1_9FIRM</name>